<keyword evidence="3" id="KW-1185">Reference proteome</keyword>
<feature type="compositionally biased region" description="Low complexity" evidence="1">
    <location>
        <begin position="65"/>
        <end position="76"/>
    </location>
</feature>
<dbReference type="AlphaFoldDB" id="A0A0P9GY74"/>
<dbReference type="GeneID" id="28978492"/>
<dbReference type="GO" id="GO:0006396">
    <property type="term" value="P:RNA processing"/>
    <property type="evidence" value="ECO:0007669"/>
    <property type="project" value="InterPro"/>
</dbReference>
<gene>
    <name evidence="2" type="ORF">RHOBADRAFT_55840</name>
</gene>
<feature type="region of interest" description="Disordered" evidence="1">
    <location>
        <begin position="60"/>
        <end position="82"/>
    </location>
</feature>
<accession>A0A0P9GY74</accession>
<dbReference type="InterPro" id="IPR036389">
    <property type="entry name" value="RNase_III_sf"/>
</dbReference>
<sequence length="459" mass="48369">MLSLLASRLRPAFAPLAHAAPPALGRLDRHDRAPNSRVPLARLARTRLLSSTPVRLASALDLDSPPRSSSSSCSSPGRAGKIPFLQRESKTAKVIEYDPLARVRSALGKKVPTAFPKILDHRLVDLLAGRKSNGLDPVFSSAYHPEVLEFLGDRIWDVVVSQTLVLLAARGKGSKILGTIGAKSGHLLSNAHGAVLAKEFKLVHWSGRSCCGGKGSCSNDAAADAWEAHLGALFLANGRQAVLDFLVPLVKRDFLKPVAPKRAVSPVVAPAKVQTAMIVAVQPSLALVKAVSAADVDRPSPPVVASPAARVAQPPSAPVAQAPSALVVDPSVVLDSWQSAFAAAETSTDHPPLRKAPKGSLTKKPLVYRSHKLAIQNVLADLKERGADHRVVKVTPNRYRLHVAKDIALVAKGALPESDRVGLFVSKLVKAGLVKISKKPTKALPKVGAPAAPPSSKGL</sequence>
<dbReference type="SUPFAM" id="SSF69065">
    <property type="entry name" value="RNase III domain-like"/>
    <property type="match status" value="1"/>
</dbReference>
<dbReference type="GO" id="GO:0004525">
    <property type="term" value="F:ribonuclease III activity"/>
    <property type="evidence" value="ECO:0007669"/>
    <property type="project" value="InterPro"/>
</dbReference>
<dbReference type="EMBL" id="KQ474087">
    <property type="protein sequence ID" value="KPV72364.1"/>
    <property type="molecule type" value="Genomic_DNA"/>
</dbReference>
<dbReference type="InterPro" id="IPR000999">
    <property type="entry name" value="RNase_III_dom"/>
</dbReference>
<organism evidence="2 3">
    <name type="scientific">Rhodotorula graminis (strain WP1)</name>
    <dbReference type="NCBI Taxonomy" id="578459"/>
    <lineage>
        <taxon>Eukaryota</taxon>
        <taxon>Fungi</taxon>
        <taxon>Dikarya</taxon>
        <taxon>Basidiomycota</taxon>
        <taxon>Pucciniomycotina</taxon>
        <taxon>Microbotryomycetes</taxon>
        <taxon>Sporidiobolales</taxon>
        <taxon>Sporidiobolaceae</taxon>
        <taxon>Rhodotorula</taxon>
    </lineage>
</organism>
<evidence type="ECO:0000256" key="1">
    <source>
        <dbReference type="SAM" id="MobiDB-lite"/>
    </source>
</evidence>
<dbReference type="OrthoDB" id="416741at2759"/>
<evidence type="ECO:0000313" key="2">
    <source>
        <dbReference type="EMBL" id="KPV72364.1"/>
    </source>
</evidence>
<name>A0A0P9GY74_RHOGW</name>
<dbReference type="CDD" id="cd00593">
    <property type="entry name" value="RIBOc"/>
    <property type="match status" value="1"/>
</dbReference>
<dbReference type="Gene3D" id="1.10.1520.10">
    <property type="entry name" value="Ribonuclease III domain"/>
    <property type="match status" value="1"/>
</dbReference>
<dbReference type="RefSeq" id="XP_018268413.1">
    <property type="nucleotide sequence ID" value="XM_018418044.1"/>
</dbReference>
<proteinExistence type="predicted"/>
<reference evidence="2 3" key="1">
    <citation type="journal article" date="2015" name="Front. Microbiol.">
        <title>Genome sequence of the plant growth promoting endophytic yeast Rhodotorula graminis WP1.</title>
        <authorList>
            <person name="Firrincieli A."/>
            <person name="Otillar R."/>
            <person name="Salamov A."/>
            <person name="Schmutz J."/>
            <person name="Khan Z."/>
            <person name="Redman R.S."/>
            <person name="Fleck N.D."/>
            <person name="Lindquist E."/>
            <person name="Grigoriev I.V."/>
            <person name="Doty S.L."/>
        </authorList>
    </citation>
    <scope>NUCLEOTIDE SEQUENCE [LARGE SCALE GENOMIC DNA]</scope>
    <source>
        <strain evidence="2 3">WP1</strain>
    </source>
</reference>
<evidence type="ECO:0000313" key="3">
    <source>
        <dbReference type="Proteomes" id="UP000053890"/>
    </source>
</evidence>
<dbReference type="Proteomes" id="UP000053890">
    <property type="component" value="Unassembled WGS sequence"/>
</dbReference>
<protein>
    <recommendedName>
        <fullName evidence="4">RNase III domain-containing protein</fullName>
    </recommendedName>
</protein>
<evidence type="ECO:0008006" key="4">
    <source>
        <dbReference type="Google" id="ProtNLM"/>
    </source>
</evidence>